<dbReference type="GO" id="GO:1990904">
    <property type="term" value="C:ribonucleoprotein complex"/>
    <property type="evidence" value="ECO:0007669"/>
    <property type="project" value="UniProtKB-KW"/>
</dbReference>
<dbReference type="PANTHER" id="PTHR31846">
    <property type="entry name" value="CRS1 / YHBY (CRM) DOMAIN-CONTAINING PROTEIN"/>
    <property type="match status" value="1"/>
</dbReference>
<gene>
    <name evidence="14" type="ORF">HHK36_006001</name>
</gene>
<feature type="coiled-coil region" evidence="11">
    <location>
        <begin position="837"/>
        <end position="864"/>
    </location>
</feature>
<dbReference type="FunFam" id="3.30.110.60:FF:000003">
    <property type="entry name" value="CRM-domain containing factor CFM3B, chloroplastic"/>
    <property type="match status" value="1"/>
</dbReference>
<evidence type="ECO:0000256" key="3">
    <source>
        <dbReference type="ARBA" id="ARBA00022640"/>
    </source>
</evidence>
<name>A0A834ZGF5_TETSI</name>
<keyword evidence="2" id="KW-0150">Chloroplast</keyword>
<dbReference type="GO" id="GO:0006397">
    <property type="term" value="P:mRNA processing"/>
    <property type="evidence" value="ECO:0007669"/>
    <property type="project" value="UniProtKB-KW"/>
</dbReference>
<keyword evidence="9" id="KW-0687">Ribonucleoprotein</keyword>
<keyword evidence="6 10" id="KW-0694">RNA-binding</keyword>
<feature type="compositionally biased region" description="Polar residues" evidence="12">
    <location>
        <begin position="118"/>
        <end position="138"/>
    </location>
</feature>
<dbReference type="GO" id="GO:0003729">
    <property type="term" value="F:mRNA binding"/>
    <property type="evidence" value="ECO:0007669"/>
    <property type="project" value="InterPro"/>
</dbReference>
<evidence type="ECO:0000256" key="11">
    <source>
        <dbReference type="SAM" id="Coils"/>
    </source>
</evidence>
<evidence type="ECO:0000256" key="6">
    <source>
        <dbReference type="ARBA" id="ARBA00022884"/>
    </source>
</evidence>
<evidence type="ECO:0000259" key="13">
    <source>
        <dbReference type="PROSITE" id="PS51295"/>
    </source>
</evidence>
<dbReference type="GO" id="GO:0000373">
    <property type="term" value="P:Group II intron splicing"/>
    <property type="evidence" value="ECO:0007669"/>
    <property type="project" value="UniProtKB-ARBA"/>
</dbReference>
<dbReference type="PANTHER" id="PTHR31846:SF7">
    <property type="entry name" value="CRS1 _ YHBY (CRM) DOMAIN-CONTAINING PROTEIN"/>
    <property type="match status" value="1"/>
</dbReference>
<organism evidence="14 15">
    <name type="scientific">Tetracentron sinense</name>
    <name type="common">Spur-leaf</name>
    <dbReference type="NCBI Taxonomy" id="13715"/>
    <lineage>
        <taxon>Eukaryota</taxon>
        <taxon>Viridiplantae</taxon>
        <taxon>Streptophyta</taxon>
        <taxon>Embryophyta</taxon>
        <taxon>Tracheophyta</taxon>
        <taxon>Spermatophyta</taxon>
        <taxon>Magnoliopsida</taxon>
        <taxon>Trochodendrales</taxon>
        <taxon>Trochodendraceae</taxon>
        <taxon>Tetracentron</taxon>
    </lineage>
</organism>
<reference evidence="14 15" key="1">
    <citation type="submission" date="2020-04" db="EMBL/GenBank/DDBJ databases">
        <title>Plant Genome Project.</title>
        <authorList>
            <person name="Zhang R.-G."/>
        </authorList>
    </citation>
    <scope>NUCLEOTIDE SEQUENCE [LARGE SCALE GENOMIC DNA]</scope>
    <source>
        <strain evidence="14">YNK0</strain>
        <tissue evidence="14">Leaf</tissue>
    </source>
</reference>
<dbReference type="FunFam" id="3.30.110.60:FF:000002">
    <property type="entry name" value="CRS2-associated factor 1, chloroplastic"/>
    <property type="match status" value="2"/>
</dbReference>
<dbReference type="OrthoDB" id="551352at2759"/>
<evidence type="ECO:0000256" key="7">
    <source>
        <dbReference type="ARBA" id="ARBA00022946"/>
    </source>
</evidence>
<keyword evidence="15" id="KW-1185">Reference proteome</keyword>
<dbReference type="OMA" id="YRGNDYL"/>
<feature type="region of interest" description="Disordered" evidence="12">
    <location>
        <begin position="874"/>
        <end position="911"/>
    </location>
</feature>
<proteinExistence type="predicted"/>
<evidence type="ECO:0000256" key="9">
    <source>
        <dbReference type="ARBA" id="ARBA00023274"/>
    </source>
</evidence>
<feature type="region of interest" description="Disordered" evidence="12">
    <location>
        <begin position="97"/>
        <end position="138"/>
    </location>
</feature>
<sequence length="911" mass="103113">MALSPPFPLNVFTSSISTSPSLSFSLLQTRTPSPSSFRTLKLETCCSFQIIEVESEESQQPRVAYKITKKKRKPKPSFYDQIRDRWSLKIDSERSKFPWQEQEQDQDQQQQKERLNQREGSQQHSGTLSSAQGNAGNSSIDAPVSFSLGNRFISAPWIHGRNPRKPHLDSVTERSCKEGKEEGEFHGYSENSTISKTVEKGKDFEKVVNSNGDFKERSMDDFPSAVVKLDESSIGLAGENSTVLGGDFGGISLDENWPGEDVDFENFMGSSDNGNLIRLPWEMNRGLDSADRRRSNTELAEKMVPEPELRRLKNVALRMKERIKVGATGITQALVDCIHDKWKEDEVVKIKFEGPPALNMKRTHEVLENKTGGLVILRSGSSLVLYRGMAYKLRCIQLYAKQNQPNPNIARSKDSISDASETIGVNDSVRTMESYKTGPVTYSKDLSEEELRDISDLNNLLDELGPRYKDWSGRDPQPVDADLLPSVVHGYKPPFRLIPFGVRHCLGNREMTSFRRLARTMLPHFALGRNRQLQGLAMAMVKLWETSAIAKIAIKRGVQNTCNERMAEEIKKLTGGTLLSRNKDYIVFYRGNDFLPPAITEALVERRKLTELRQDEEEKARQSASALIDSNAKAAKGPLVAGTLAETMAANSRWGNQPSSKDMEKMMRDAALARHASLVRYLEKKLAHAQKKVKKAEKALGKVQEFLKPTGLPTDLETITDEERYLFRKIGLSMKPFLLLGRRGIFDGTVENMHLHWKYRELVKIMVKGKSFAQVKHIAISLEAESGGLLISLDKTTKGYAIIVYRGKNYQSPHALRPKNLLTRRQALARSIELQRREALNHHIMELRERIEMLKSELDQMTVSKEMGGETLYSRWDNDYASDGDMEDEDEDEEAYLEVYDSSDEDSNTQN</sequence>
<evidence type="ECO:0000313" key="15">
    <source>
        <dbReference type="Proteomes" id="UP000655225"/>
    </source>
</evidence>
<dbReference type="PROSITE" id="PS51295">
    <property type="entry name" value="CRM"/>
    <property type="match status" value="3"/>
</dbReference>
<keyword evidence="3" id="KW-0934">Plastid</keyword>
<feature type="compositionally biased region" description="Acidic residues" evidence="12">
    <location>
        <begin position="880"/>
        <end position="911"/>
    </location>
</feature>
<evidence type="ECO:0000256" key="10">
    <source>
        <dbReference type="PROSITE-ProRule" id="PRU00626"/>
    </source>
</evidence>
<keyword evidence="8" id="KW-0508">mRNA splicing</keyword>
<comment type="caution">
    <text evidence="14">The sequence shown here is derived from an EMBL/GenBank/DDBJ whole genome shotgun (WGS) entry which is preliminary data.</text>
</comment>
<dbReference type="Gene3D" id="3.30.110.60">
    <property type="entry name" value="YhbY-like"/>
    <property type="match status" value="3"/>
</dbReference>
<keyword evidence="5" id="KW-0677">Repeat</keyword>
<protein>
    <recommendedName>
        <fullName evidence="13">CRM domain-containing protein</fullName>
    </recommendedName>
</protein>
<evidence type="ECO:0000313" key="14">
    <source>
        <dbReference type="EMBL" id="KAF8406880.1"/>
    </source>
</evidence>
<feature type="domain" description="CRM" evidence="13">
    <location>
        <begin position="717"/>
        <end position="817"/>
    </location>
</feature>
<dbReference type="EMBL" id="JABCRI010000004">
    <property type="protein sequence ID" value="KAF8406880.1"/>
    <property type="molecule type" value="Genomic_DNA"/>
</dbReference>
<evidence type="ECO:0000256" key="8">
    <source>
        <dbReference type="ARBA" id="ARBA00023187"/>
    </source>
</evidence>
<keyword evidence="7" id="KW-0809">Transit peptide</keyword>
<evidence type="ECO:0000256" key="5">
    <source>
        <dbReference type="ARBA" id="ARBA00022737"/>
    </source>
</evidence>
<keyword evidence="11" id="KW-0175">Coiled coil</keyword>
<dbReference type="Proteomes" id="UP000655225">
    <property type="component" value="Unassembled WGS sequence"/>
</dbReference>
<dbReference type="Pfam" id="PF01985">
    <property type="entry name" value="CRS1_YhbY"/>
    <property type="match status" value="3"/>
</dbReference>
<dbReference type="SUPFAM" id="SSF75471">
    <property type="entry name" value="YhbY-like"/>
    <property type="match status" value="3"/>
</dbReference>
<feature type="domain" description="CRM" evidence="13">
    <location>
        <begin position="504"/>
        <end position="601"/>
    </location>
</feature>
<accession>A0A834ZGF5</accession>
<evidence type="ECO:0000256" key="4">
    <source>
        <dbReference type="ARBA" id="ARBA00022664"/>
    </source>
</evidence>
<dbReference type="GO" id="GO:0009507">
    <property type="term" value="C:chloroplast"/>
    <property type="evidence" value="ECO:0007669"/>
    <property type="project" value="UniProtKB-SubCell"/>
</dbReference>
<dbReference type="InterPro" id="IPR001890">
    <property type="entry name" value="RNA-binding_CRM"/>
</dbReference>
<dbReference type="SMART" id="SM01103">
    <property type="entry name" value="CRS1_YhbY"/>
    <property type="match status" value="3"/>
</dbReference>
<comment type="subcellular location">
    <subcellularLocation>
        <location evidence="1">Plastid</location>
        <location evidence="1">Chloroplast</location>
    </subcellularLocation>
</comment>
<dbReference type="AlphaFoldDB" id="A0A834ZGF5"/>
<keyword evidence="4" id="KW-0507">mRNA processing</keyword>
<evidence type="ECO:0000256" key="12">
    <source>
        <dbReference type="SAM" id="MobiDB-lite"/>
    </source>
</evidence>
<evidence type="ECO:0000256" key="2">
    <source>
        <dbReference type="ARBA" id="ARBA00022528"/>
    </source>
</evidence>
<evidence type="ECO:0000256" key="1">
    <source>
        <dbReference type="ARBA" id="ARBA00004229"/>
    </source>
</evidence>
<dbReference type="InterPro" id="IPR045278">
    <property type="entry name" value="CRS1/CFM2/CFM3"/>
</dbReference>
<dbReference type="InterPro" id="IPR035920">
    <property type="entry name" value="YhbY-like_sf"/>
</dbReference>
<feature type="domain" description="CRM" evidence="13">
    <location>
        <begin position="302"/>
        <end position="398"/>
    </location>
</feature>